<accession>A0ABW5B2E4</accession>
<comment type="caution">
    <text evidence="2">The sequence shown here is derived from an EMBL/GenBank/DDBJ whole genome shotgun (WGS) entry which is preliminary data.</text>
</comment>
<evidence type="ECO:0008006" key="4">
    <source>
        <dbReference type="Google" id="ProtNLM"/>
    </source>
</evidence>
<sequence>MKEQFDKRLVEKIKDSFDNHEESFDPKAWENFSAAYFKPKNSTAKYTWILWVASFALVLGFTILFFSQENKIAEQELATLTNEMNTGTSDSQDSLIMNQATVSEIGDDNKLKLTEVIQNKNSKETLERGEIEKEPVSQFALAELEEKKIMVETTIETSEGTLSPSDQERDLNKPLVSDLRVEEEIQANELIQEWFYDGLDKDNKKELVTKDTKKAVKLGVLLAPQTISNSNQAMNLGAGFMSEFTFSKRLKLDLGVAYANQNITPGGTNLRNVMASQSEDASRAANMTMSNNLINTDSELKFGQLEVPINLKFMVMDKEASGLYLVSGVSSMVYVNQRSIITYNAVNLNTSGSLSSQNMVQTFSETLRPTEENSGSNVGQMINFGLGYEHNLKNGTFVSFEPFFKTSVGSQTFLGQQFSIGGINLRMNFQLKK</sequence>
<keyword evidence="3" id="KW-1185">Reference proteome</keyword>
<organism evidence="2 3">
    <name type="scientific">Shivajiella indica</name>
    <dbReference type="NCBI Taxonomy" id="872115"/>
    <lineage>
        <taxon>Bacteria</taxon>
        <taxon>Pseudomonadati</taxon>
        <taxon>Bacteroidota</taxon>
        <taxon>Cytophagia</taxon>
        <taxon>Cytophagales</taxon>
        <taxon>Cyclobacteriaceae</taxon>
        <taxon>Shivajiella</taxon>
    </lineage>
</organism>
<protein>
    <recommendedName>
        <fullName evidence="4">Outer membrane protein beta-barrel domain-containing protein</fullName>
    </recommendedName>
</protein>
<dbReference type="RefSeq" id="WP_380799909.1">
    <property type="nucleotide sequence ID" value="NZ_JBHUIV010000004.1"/>
</dbReference>
<evidence type="ECO:0000313" key="2">
    <source>
        <dbReference type="EMBL" id="MFD2200278.1"/>
    </source>
</evidence>
<evidence type="ECO:0000313" key="3">
    <source>
        <dbReference type="Proteomes" id="UP001597414"/>
    </source>
</evidence>
<name>A0ABW5B2E4_9BACT</name>
<dbReference type="EMBL" id="JBHUIV010000004">
    <property type="protein sequence ID" value="MFD2200278.1"/>
    <property type="molecule type" value="Genomic_DNA"/>
</dbReference>
<keyword evidence="1" id="KW-0472">Membrane</keyword>
<gene>
    <name evidence="2" type="ORF">ACFSKV_01785</name>
</gene>
<evidence type="ECO:0000256" key="1">
    <source>
        <dbReference type="SAM" id="Phobius"/>
    </source>
</evidence>
<proteinExistence type="predicted"/>
<dbReference type="Proteomes" id="UP001597414">
    <property type="component" value="Unassembled WGS sequence"/>
</dbReference>
<feature type="transmembrane region" description="Helical" evidence="1">
    <location>
        <begin position="48"/>
        <end position="66"/>
    </location>
</feature>
<reference evidence="3" key="1">
    <citation type="journal article" date="2019" name="Int. J. Syst. Evol. Microbiol.">
        <title>The Global Catalogue of Microorganisms (GCM) 10K type strain sequencing project: providing services to taxonomists for standard genome sequencing and annotation.</title>
        <authorList>
            <consortium name="The Broad Institute Genomics Platform"/>
            <consortium name="The Broad Institute Genome Sequencing Center for Infectious Disease"/>
            <person name="Wu L."/>
            <person name="Ma J."/>
        </authorList>
    </citation>
    <scope>NUCLEOTIDE SEQUENCE [LARGE SCALE GENOMIC DNA]</scope>
    <source>
        <strain evidence="3">KCTC 19812</strain>
    </source>
</reference>
<keyword evidence="1" id="KW-1133">Transmembrane helix</keyword>
<keyword evidence="1" id="KW-0812">Transmembrane</keyword>